<keyword evidence="3" id="KW-1185">Reference proteome</keyword>
<comment type="caution">
    <text evidence="2">The sequence shown here is derived from an EMBL/GenBank/DDBJ whole genome shotgun (WGS) entry which is preliminary data.</text>
</comment>
<gene>
    <name evidence="2" type="ORF">EYF80_038835</name>
</gene>
<evidence type="ECO:0000313" key="2">
    <source>
        <dbReference type="EMBL" id="TNN50962.1"/>
    </source>
</evidence>
<organism evidence="2 3">
    <name type="scientific">Liparis tanakae</name>
    <name type="common">Tanaka's snailfish</name>
    <dbReference type="NCBI Taxonomy" id="230148"/>
    <lineage>
        <taxon>Eukaryota</taxon>
        <taxon>Metazoa</taxon>
        <taxon>Chordata</taxon>
        <taxon>Craniata</taxon>
        <taxon>Vertebrata</taxon>
        <taxon>Euteleostomi</taxon>
        <taxon>Actinopterygii</taxon>
        <taxon>Neopterygii</taxon>
        <taxon>Teleostei</taxon>
        <taxon>Neoteleostei</taxon>
        <taxon>Acanthomorphata</taxon>
        <taxon>Eupercaria</taxon>
        <taxon>Perciformes</taxon>
        <taxon>Cottioidei</taxon>
        <taxon>Cottales</taxon>
        <taxon>Liparidae</taxon>
        <taxon>Liparis</taxon>
    </lineage>
</organism>
<evidence type="ECO:0000313" key="3">
    <source>
        <dbReference type="Proteomes" id="UP000314294"/>
    </source>
</evidence>
<feature type="compositionally biased region" description="Basic and acidic residues" evidence="1">
    <location>
        <begin position="49"/>
        <end position="62"/>
    </location>
</feature>
<proteinExistence type="predicted"/>
<accession>A0A4Z2GE60</accession>
<dbReference type="Proteomes" id="UP000314294">
    <property type="component" value="Unassembled WGS sequence"/>
</dbReference>
<reference evidence="2 3" key="1">
    <citation type="submission" date="2019-03" db="EMBL/GenBank/DDBJ databases">
        <title>First draft genome of Liparis tanakae, snailfish: a comprehensive survey of snailfish specific genes.</title>
        <authorList>
            <person name="Kim W."/>
            <person name="Song I."/>
            <person name="Jeong J.-H."/>
            <person name="Kim D."/>
            <person name="Kim S."/>
            <person name="Ryu S."/>
            <person name="Song J.Y."/>
            <person name="Lee S.K."/>
        </authorList>
    </citation>
    <scope>NUCLEOTIDE SEQUENCE [LARGE SCALE GENOMIC DNA]</scope>
    <source>
        <tissue evidence="2">Muscle</tissue>
    </source>
</reference>
<dbReference type="AlphaFoldDB" id="A0A4Z2GE60"/>
<name>A0A4Z2GE60_9TELE</name>
<protein>
    <submittedName>
        <fullName evidence="2">Uncharacterized protein</fullName>
    </submittedName>
</protein>
<feature type="compositionally biased region" description="Basic and acidic residues" evidence="1">
    <location>
        <begin position="22"/>
        <end position="31"/>
    </location>
</feature>
<evidence type="ECO:0000256" key="1">
    <source>
        <dbReference type="SAM" id="MobiDB-lite"/>
    </source>
</evidence>
<feature type="region of interest" description="Disordered" evidence="1">
    <location>
        <begin position="1"/>
        <end position="122"/>
    </location>
</feature>
<dbReference type="EMBL" id="SRLO01000599">
    <property type="protein sequence ID" value="TNN50962.1"/>
    <property type="molecule type" value="Genomic_DNA"/>
</dbReference>
<feature type="compositionally biased region" description="Basic and acidic residues" evidence="1">
    <location>
        <begin position="110"/>
        <end position="122"/>
    </location>
</feature>
<sequence>MEGSRCRGGCIMDGDDPIGRVYGRERREEPTHLPSGPRTRVSRRRPRVKTGERLSRIGRGEAHAPSGGELLRSRVIVSRGGNGELRKQRPGAQQTDGKHRGTGSASAASEEQRQRGEKKGKS</sequence>